<dbReference type="EC" id="2.7.1.90" evidence="6"/>
<dbReference type="GO" id="GO:0047334">
    <property type="term" value="F:diphosphate-fructose-6-phosphate 1-phosphotransferase activity"/>
    <property type="evidence" value="ECO:0007669"/>
    <property type="project" value="UniProtKB-EC"/>
</dbReference>
<dbReference type="STRING" id="28234.SAMN04488588_0636"/>
<evidence type="ECO:0000256" key="3">
    <source>
        <dbReference type="ARBA" id="ARBA00022723"/>
    </source>
</evidence>
<dbReference type="GO" id="GO:0003872">
    <property type="term" value="F:6-phosphofructokinase activity"/>
    <property type="evidence" value="ECO:0007669"/>
    <property type="project" value="UniProtKB-UniRule"/>
</dbReference>
<dbReference type="SUPFAM" id="SSF53784">
    <property type="entry name" value="Phosphofructokinase"/>
    <property type="match status" value="1"/>
</dbReference>
<keyword evidence="5 6" id="KW-0460">Magnesium</keyword>
<keyword evidence="4 6" id="KW-0418">Kinase</keyword>
<feature type="binding site" evidence="6">
    <location>
        <position position="12"/>
    </location>
    <ligand>
        <name>diphosphate</name>
        <dbReference type="ChEBI" id="CHEBI:33019"/>
    </ligand>
</feature>
<feature type="site" description="Important for catalytic activity; stabilizes the transition state when the phosphoryl donor is PPi" evidence="6">
    <location>
        <position position="137"/>
    </location>
</feature>
<keyword evidence="6" id="KW-0324">Glycolysis</keyword>
<dbReference type="InterPro" id="IPR022953">
    <property type="entry name" value="ATP_PFK"/>
</dbReference>
<dbReference type="GO" id="GO:0046872">
    <property type="term" value="F:metal ion binding"/>
    <property type="evidence" value="ECO:0007669"/>
    <property type="project" value="UniProtKB-KW"/>
</dbReference>
<dbReference type="PRINTS" id="PR00476">
    <property type="entry name" value="PHFRCTKINASE"/>
</dbReference>
<dbReference type="GO" id="GO:0006002">
    <property type="term" value="P:fructose 6-phosphate metabolic process"/>
    <property type="evidence" value="ECO:0007669"/>
    <property type="project" value="InterPro"/>
</dbReference>
<accession>A0A1G6JUL4</accession>
<dbReference type="InterPro" id="IPR011404">
    <property type="entry name" value="PPi-PFK"/>
</dbReference>
<evidence type="ECO:0000259" key="7">
    <source>
        <dbReference type="Pfam" id="PF00365"/>
    </source>
</evidence>
<dbReference type="HAMAP" id="MF_01978">
    <property type="entry name" value="Phosphofructokinase_II_B2"/>
    <property type="match status" value="1"/>
</dbReference>
<evidence type="ECO:0000256" key="6">
    <source>
        <dbReference type="HAMAP-Rule" id="MF_01978"/>
    </source>
</evidence>
<organism evidence="8 9">
    <name type="scientific">Geotoga petraea</name>
    <dbReference type="NCBI Taxonomy" id="28234"/>
    <lineage>
        <taxon>Bacteria</taxon>
        <taxon>Thermotogati</taxon>
        <taxon>Thermotogota</taxon>
        <taxon>Thermotogae</taxon>
        <taxon>Petrotogales</taxon>
        <taxon>Petrotogaceae</taxon>
        <taxon>Geotoga</taxon>
    </lineage>
</organism>
<keyword evidence="6" id="KW-0963">Cytoplasm</keyword>
<evidence type="ECO:0000313" key="8">
    <source>
        <dbReference type="EMBL" id="SDC22321.1"/>
    </source>
</evidence>
<feature type="binding site" evidence="6">
    <location>
        <position position="243"/>
    </location>
    <ligand>
        <name>substrate</name>
    </ligand>
</feature>
<dbReference type="Proteomes" id="UP000199322">
    <property type="component" value="Unassembled WGS sequence"/>
</dbReference>
<dbReference type="AlphaFoldDB" id="A0A1G6JUL4"/>
<proteinExistence type="inferred from homology"/>
<feature type="binding site" evidence="6">
    <location>
        <position position="110"/>
    </location>
    <ligand>
        <name>Mg(2+)</name>
        <dbReference type="ChEBI" id="CHEBI:18420"/>
        <note>catalytic</note>
    </ligand>
</feature>
<dbReference type="InterPro" id="IPR050929">
    <property type="entry name" value="PFKA"/>
</dbReference>
<keyword evidence="2 6" id="KW-0808">Transferase</keyword>
<feature type="binding site" evidence="6">
    <location>
        <begin position="138"/>
        <end position="140"/>
    </location>
    <ligand>
        <name>substrate</name>
    </ligand>
</feature>
<gene>
    <name evidence="6" type="primary">pfp</name>
    <name evidence="8" type="ORF">SAMN04488588_0636</name>
</gene>
<comment type="subcellular location">
    <subcellularLocation>
        <location evidence="6">Cytoplasm</location>
    </subcellularLocation>
</comment>
<dbReference type="UniPathway" id="UPA00109">
    <property type="reaction ID" value="UER00182"/>
</dbReference>
<dbReference type="GO" id="GO:0005737">
    <property type="term" value="C:cytoplasm"/>
    <property type="evidence" value="ECO:0007669"/>
    <property type="project" value="UniProtKB-SubCell"/>
</dbReference>
<name>A0A1G6JUL4_9BACT</name>
<dbReference type="Gene3D" id="3.40.50.450">
    <property type="match status" value="1"/>
</dbReference>
<reference evidence="8 9" key="1">
    <citation type="submission" date="2016-10" db="EMBL/GenBank/DDBJ databases">
        <authorList>
            <person name="de Groot N.N."/>
        </authorList>
    </citation>
    <scope>NUCLEOTIDE SEQUENCE [LARGE SCALE GENOMIC DNA]</scope>
    <source>
        <strain evidence="8 9">WG14</strain>
    </source>
</reference>
<comment type="subunit">
    <text evidence="6">Homodimer.</text>
</comment>
<dbReference type="EMBL" id="FMYV01000002">
    <property type="protein sequence ID" value="SDC22321.1"/>
    <property type="molecule type" value="Genomic_DNA"/>
</dbReference>
<feature type="binding site" evidence="6">
    <location>
        <begin position="293"/>
        <end position="296"/>
    </location>
    <ligand>
        <name>substrate</name>
    </ligand>
</feature>
<feature type="binding site" evidence="6">
    <location>
        <begin position="186"/>
        <end position="188"/>
    </location>
    <ligand>
        <name>substrate</name>
    </ligand>
</feature>
<comment type="catalytic activity">
    <reaction evidence="6">
        <text>beta-D-fructose 6-phosphate + diphosphate = beta-D-fructose 1,6-bisphosphate + phosphate + H(+)</text>
        <dbReference type="Rhea" id="RHEA:13613"/>
        <dbReference type="ChEBI" id="CHEBI:15378"/>
        <dbReference type="ChEBI" id="CHEBI:32966"/>
        <dbReference type="ChEBI" id="CHEBI:33019"/>
        <dbReference type="ChEBI" id="CHEBI:43474"/>
        <dbReference type="ChEBI" id="CHEBI:57634"/>
        <dbReference type="EC" id="2.7.1.90"/>
    </reaction>
</comment>
<dbReference type="PIRSF" id="PIRSF036483">
    <property type="entry name" value="PFK_XF0274"/>
    <property type="match status" value="1"/>
</dbReference>
<sequence>MGKNAVYAQSGGVTSVINASAYGVVRSSFKSSSIDNIYVAINGINGIIGENLINMKNLPNKEIELLKYTPSSTFGSCRRKIKDDNDPIFTTIFEIFKKYNIGFFFYNGGNDSMDTANKISNYAKSINYDLKVIGIPKTVDNDLPYTDHTPGFGSSAKYLATSILEGSIDVKSMSKDSTKVFVLETMGRHAGWLAASTAMANINNKFGPHIILLPEVPFDKVKFFNKINDFINDDGYCSIAVSEGIKYPDNNFVSDLGYKDNFGNKQLGYAGKVISDMVHNELGLKVHTAIPDYLQRSGRHLSSLTDVEEAIKAGEKAVEFATNGISGYMVIFERVSNNPYKIDFKLEKLNKIANGTKYLPKEFISEDGLYVTEKFLEYCKPLIEGEFTPPYKNGIPDYLKLNIYQ</sequence>
<dbReference type="NCBIfam" id="NF010675">
    <property type="entry name" value="PRK14072.1"/>
    <property type="match status" value="1"/>
</dbReference>
<comment type="pathway">
    <text evidence="6">Carbohydrate degradation; glycolysis; D-glyceraldehyde 3-phosphate and glycerone phosphate from D-glucose: step 3/4.</text>
</comment>
<dbReference type="InterPro" id="IPR035966">
    <property type="entry name" value="PKF_sf"/>
</dbReference>
<protein>
    <recommendedName>
        <fullName evidence="6">Pyrophosphate--fructose 6-phosphate 1-phosphotransferase</fullName>
        <ecNumber evidence="6">2.7.1.90</ecNumber>
    </recommendedName>
    <alternativeName>
        <fullName evidence="6">6-phosphofructokinase, pyrophosphate dependent</fullName>
    </alternativeName>
    <alternativeName>
        <fullName evidence="6">PPi-dependent phosphofructokinase</fullName>
        <shortName evidence="6">PPi-PFK</shortName>
    </alternativeName>
    <alternativeName>
        <fullName evidence="6">Pyrophosphate-dependent 6-phosphofructose-1-kinase</fullName>
    </alternativeName>
</protein>
<dbReference type="Pfam" id="PF00365">
    <property type="entry name" value="PFK"/>
    <property type="match status" value="1"/>
</dbReference>
<evidence type="ECO:0000256" key="5">
    <source>
        <dbReference type="ARBA" id="ARBA00022842"/>
    </source>
</evidence>
<evidence type="ECO:0000256" key="2">
    <source>
        <dbReference type="ARBA" id="ARBA00022679"/>
    </source>
</evidence>
<dbReference type="Gene3D" id="3.40.50.460">
    <property type="entry name" value="Phosphofructokinase domain"/>
    <property type="match status" value="1"/>
</dbReference>
<comment type="cofactor">
    <cofactor evidence="1 6">
        <name>Mg(2+)</name>
        <dbReference type="ChEBI" id="CHEBI:18420"/>
    </cofactor>
</comment>
<comment type="similarity">
    <text evidence="6">Belongs to the phosphofructokinase type A (PFKA) family. PPi-dependent PFK group II subfamily. Clade 'B2' sub-subfamily.</text>
</comment>
<feature type="active site" description="Proton acceptor" evidence="6">
    <location>
        <position position="140"/>
    </location>
</feature>
<comment type="function">
    <text evidence="6">Catalyzes the phosphorylation of D-fructose 6-phosphate, the first committing step of glycolysis. Uses inorganic phosphate (PPi) as phosphoryl donor instead of ATP like common ATP-dependent phosphofructokinases (ATP-PFKs), which renders the reaction reversible, and can thus function both in glycolysis and gluconeogenesis. Consistently, PPi-PFK can replace the enzymes of both the forward (ATP-PFK) and reverse (fructose-bisphosphatase (FBPase)) reactions.</text>
</comment>
<comment type="activity regulation">
    <text evidence="6">Non-allosteric.</text>
</comment>
<evidence type="ECO:0000256" key="4">
    <source>
        <dbReference type="ARBA" id="ARBA00022777"/>
    </source>
</evidence>
<dbReference type="PANTHER" id="PTHR45770">
    <property type="entry name" value="ATP-DEPENDENT 6-PHOSPHOFRUCTOKINASE 1"/>
    <property type="match status" value="1"/>
</dbReference>
<feature type="site" description="Important for catalytic activity and substrate specificity; stabilizes the transition state when the phosphoryl donor is PPi; prevents ATP from binding by mimicking the alpha-phosphate group of ATP" evidence="6">
    <location>
        <position position="111"/>
    </location>
</feature>
<keyword evidence="3 6" id="KW-0479">Metal-binding</keyword>
<dbReference type="InterPro" id="IPR000023">
    <property type="entry name" value="Phosphofructokinase_dom"/>
</dbReference>
<keyword evidence="9" id="KW-1185">Reference proteome</keyword>
<evidence type="ECO:0000313" key="9">
    <source>
        <dbReference type="Proteomes" id="UP000199322"/>
    </source>
</evidence>
<evidence type="ECO:0000256" key="1">
    <source>
        <dbReference type="ARBA" id="ARBA00001946"/>
    </source>
</evidence>
<dbReference type="RefSeq" id="WP_091402739.1">
    <property type="nucleotide sequence ID" value="NZ_FMYV01000002.1"/>
</dbReference>
<feature type="domain" description="Phosphofructokinase" evidence="7">
    <location>
        <begin position="7"/>
        <end position="320"/>
    </location>
</feature>